<evidence type="ECO:0000256" key="5">
    <source>
        <dbReference type="ARBA" id="ARBA00023125"/>
    </source>
</evidence>
<keyword evidence="2" id="KW-0808">Transferase</keyword>
<dbReference type="PROSITE" id="PS50949">
    <property type="entry name" value="HTH_GNTR"/>
    <property type="match status" value="1"/>
</dbReference>
<keyword evidence="2" id="KW-0032">Aminotransferase</keyword>
<dbReference type="InterPro" id="IPR036390">
    <property type="entry name" value="WH_DNA-bd_sf"/>
</dbReference>
<dbReference type="Pfam" id="PF00392">
    <property type="entry name" value="GntR"/>
    <property type="match status" value="1"/>
</dbReference>
<dbReference type="SMART" id="SM00345">
    <property type="entry name" value="HTH_GNTR"/>
    <property type="match status" value="1"/>
</dbReference>
<dbReference type="GO" id="GO:0008483">
    <property type="term" value="F:transaminase activity"/>
    <property type="evidence" value="ECO:0007669"/>
    <property type="project" value="UniProtKB-KW"/>
</dbReference>
<evidence type="ECO:0000256" key="4">
    <source>
        <dbReference type="ARBA" id="ARBA00023015"/>
    </source>
</evidence>
<keyword evidence="6" id="KW-0804">Transcription</keyword>
<dbReference type="InterPro" id="IPR015421">
    <property type="entry name" value="PyrdxlP-dep_Trfase_major"/>
</dbReference>
<dbReference type="GO" id="GO:0030170">
    <property type="term" value="F:pyridoxal phosphate binding"/>
    <property type="evidence" value="ECO:0007669"/>
    <property type="project" value="InterPro"/>
</dbReference>
<dbReference type="PRINTS" id="PR00035">
    <property type="entry name" value="HTHGNTR"/>
</dbReference>
<dbReference type="InterPro" id="IPR036388">
    <property type="entry name" value="WH-like_DNA-bd_sf"/>
</dbReference>
<dbReference type="InterPro" id="IPR051446">
    <property type="entry name" value="HTH_trans_reg/aminotransferase"/>
</dbReference>
<dbReference type="GO" id="GO:0003677">
    <property type="term" value="F:DNA binding"/>
    <property type="evidence" value="ECO:0007669"/>
    <property type="project" value="UniProtKB-KW"/>
</dbReference>
<dbReference type="GO" id="GO:0003700">
    <property type="term" value="F:DNA-binding transcription factor activity"/>
    <property type="evidence" value="ECO:0007669"/>
    <property type="project" value="InterPro"/>
</dbReference>
<evidence type="ECO:0000256" key="3">
    <source>
        <dbReference type="ARBA" id="ARBA00022898"/>
    </source>
</evidence>
<evidence type="ECO:0000256" key="1">
    <source>
        <dbReference type="ARBA" id="ARBA00005384"/>
    </source>
</evidence>
<dbReference type="InterPro" id="IPR015424">
    <property type="entry name" value="PyrdxlP-dep_Trfase"/>
</dbReference>
<dbReference type="SUPFAM" id="SSF53383">
    <property type="entry name" value="PLP-dependent transferases"/>
    <property type="match status" value="1"/>
</dbReference>
<comment type="similarity">
    <text evidence="1">In the C-terminal section; belongs to the class-I pyridoxal-phosphate-dependent aminotransferase family.</text>
</comment>
<evidence type="ECO:0000313" key="8">
    <source>
        <dbReference type="EMBL" id="OPF87360.1"/>
    </source>
</evidence>
<accession>A0A1V4DGM5</accession>
<dbReference type="Gene3D" id="3.90.1150.10">
    <property type="entry name" value="Aspartate Aminotransferase, domain 1"/>
    <property type="match status" value="1"/>
</dbReference>
<dbReference type="PANTHER" id="PTHR46577:SF2">
    <property type="entry name" value="TRANSCRIPTIONAL REGULATORY PROTEIN"/>
    <property type="match status" value="1"/>
</dbReference>
<dbReference type="AlphaFoldDB" id="A0A1V4DGM5"/>
<dbReference type="InterPro" id="IPR000524">
    <property type="entry name" value="Tscrpt_reg_HTH_GntR"/>
</dbReference>
<dbReference type="Proteomes" id="UP000189970">
    <property type="component" value="Unassembled WGS sequence"/>
</dbReference>
<dbReference type="Pfam" id="PF00155">
    <property type="entry name" value="Aminotran_1_2"/>
    <property type="match status" value="1"/>
</dbReference>
<feature type="domain" description="HTH gntR-type" evidence="7">
    <location>
        <begin position="12"/>
        <end position="80"/>
    </location>
</feature>
<proteinExistence type="inferred from homology"/>
<keyword evidence="3" id="KW-0663">Pyridoxal phosphate</keyword>
<dbReference type="InterPro" id="IPR015422">
    <property type="entry name" value="PyrdxlP-dep_Trfase_small"/>
</dbReference>
<comment type="caution">
    <text evidence="8">The sequence shown here is derived from an EMBL/GenBank/DDBJ whole genome shotgun (WGS) entry which is preliminary data.</text>
</comment>
<keyword evidence="9" id="KW-1185">Reference proteome</keyword>
<dbReference type="CDD" id="cd07377">
    <property type="entry name" value="WHTH_GntR"/>
    <property type="match status" value="1"/>
</dbReference>
<name>A0A1V4DGM5_9ENTE</name>
<evidence type="ECO:0000256" key="6">
    <source>
        <dbReference type="ARBA" id="ARBA00023163"/>
    </source>
</evidence>
<dbReference type="PANTHER" id="PTHR46577">
    <property type="entry name" value="HTH-TYPE TRANSCRIPTIONAL REGULATORY PROTEIN GABR"/>
    <property type="match status" value="1"/>
</dbReference>
<protein>
    <recommendedName>
        <fullName evidence="7">HTH gntR-type domain-containing protein</fullName>
    </recommendedName>
</protein>
<dbReference type="Gene3D" id="1.10.10.10">
    <property type="entry name" value="Winged helix-like DNA-binding domain superfamily/Winged helix DNA-binding domain"/>
    <property type="match status" value="1"/>
</dbReference>
<evidence type="ECO:0000313" key="9">
    <source>
        <dbReference type="Proteomes" id="UP000189970"/>
    </source>
</evidence>
<dbReference type="CDD" id="cd00609">
    <property type="entry name" value="AAT_like"/>
    <property type="match status" value="1"/>
</dbReference>
<organism evidence="8 9">
    <name type="scientific">Vagococcus martis</name>
    <dbReference type="NCBI Taxonomy" id="1768210"/>
    <lineage>
        <taxon>Bacteria</taxon>
        <taxon>Bacillati</taxon>
        <taxon>Bacillota</taxon>
        <taxon>Bacilli</taxon>
        <taxon>Lactobacillales</taxon>
        <taxon>Enterococcaceae</taxon>
        <taxon>Vagococcus</taxon>
    </lineage>
</organism>
<sequence>MVNIILERETNTPLYRQIMNQLISQIDAGSLYENFRLPSERELANQLGVNRSTVVRAYDELNAEGFVEKRASSGTYVIGQSEAQTVNHLRERIQFNYQNYQQNDYMTKVEEMIKTDTSSVLDAYSGELPYNLIPNISLPNVNWQSFLSVEVSRLGYKPLRKNIATLVGKMYSYEPKIEEIMLTAGGQQSLVLLIQSLLKPGDTVALEDPSFFNGISVLNAMSIKVVRIPIDKDGLCVNELEDAIKKESIQLVLTNPNFQNPTGTTMSLTRRKKLIALCELYRIPIIEDDVFGQLAYETPSRIPLLKELSPQLVIYIGSLSKILGSRMQLGWIEAPVYVLDEVAKLRDEYETQLNIFPQVMASYAISDSEFSEKLMVLRQTLEKRMRYFIEAIKKELSSSLDYTMPKGGYYIWLTYTKRTLTKEDWRLLINDSIAVLPGFVMSKEMQSCRVNVSRLTTKQIDLFIIKFKDIITQWNKQIEE</sequence>
<dbReference type="SUPFAM" id="SSF46785">
    <property type="entry name" value="Winged helix' DNA-binding domain"/>
    <property type="match status" value="1"/>
</dbReference>
<evidence type="ECO:0000256" key="2">
    <source>
        <dbReference type="ARBA" id="ARBA00022576"/>
    </source>
</evidence>
<evidence type="ECO:0000259" key="7">
    <source>
        <dbReference type="PROSITE" id="PS50949"/>
    </source>
</evidence>
<keyword evidence="5" id="KW-0238">DNA-binding</keyword>
<keyword evidence="4" id="KW-0805">Transcription regulation</keyword>
<gene>
    <name evidence="8" type="ORF">BW731_03635</name>
</gene>
<dbReference type="EMBL" id="MVAB01000001">
    <property type="protein sequence ID" value="OPF87360.1"/>
    <property type="molecule type" value="Genomic_DNA"/>
</dbReference>
<dbReference type="InterPro" id="IPR004839">
    <property type="entry name" value="Aminotransferase_I/II_large"/>
</dbReference>
<reference evidence="8 9" key="1">
    <citation type="submission" date="2017-02" db="EMBL/GenBank/DDBJ databases">
        <title>Vagococcus cremeus sp. nov., isolated from the small intestine of a marten, Martes flavigula.</title>
        <authorList>
            <person name="Tak E.J."/>
            <person name="Bae J.-W."/>
        </authorList>
    </citation>
    <scope>NUCLEOTIDE SEQUENCE [LARGE SCALE GENOMIC DNA]</scope>
    <source>
        <strain evidence="8 9">D7T301</strain>
    </source>
</reference>
<dbReference type="Gene3D" id="3.40.640.10">
    <property type="entry name" value="Type I PLP-dependent aspartate aminotransferase-like (Major domain)"/>
    <property type="match status" value="1"/>
</dbReference>